<evidence type="ECO:0008006" key="3">
    <source>
        <dbReference type="Google" id="ProtNLM"/>
    </source>
</evidence>
<dbReference type="AlphaFoldDB" id="A0A919PVV4"/>
<dbReference type="EMBL" id="BONQ01000120">
    <property type="protein sequence ID" value="GIG49523.1"/>
    <property type="molecule type" value="Genomic_DNA"/>
</dbReference>
<sequence>MSAEHRLARAQELYERSVFGDEHEALPAADRELDAVEADLHLARGRVVHARFLRDRVEDPQELPLFSRAAQLYQQLGDARGEGEALFWIGCFHQVVRQDDDAAVPALQRARALASAAGDRLTLSYVLRHLGISAHLAGRLAEARDHLLASARLREELGHRAGVAANLVGLAYLAAADGRPGEVPDLLDRAARLAEEHGAAGVARQVGEARRALDYDRAS</sequence>
<reference evidence="1" key="1">
    <citation type="submission" date="2021-01" db="EMBL/GenBank/DDBJ databases">
        <title>Whole genome shotgun sequence of Dactylosporangium siamense NBRC 106093.</title>
        <authorList>
            <person name="Komaki H."/>
            <person name="Tamura T."/>
        </authorList>
    </citation>
    <scope>NUCLEOTIDE SEQUENCE</scope>
    <source>
        <strain evidence="1">NBRC 106093</strain>
    </source>
</reference>
<protein>
    <recommendedName>
        <fullName evidence="3">Tetratricopeptide repeat protein</fullName>
    </recommendedName>
</protein>
<organism evidence="1 2">
    <name type="scientific">Dactylosporangium siamense</name>
    <dbReference type="NCBI Taxonomy" id="685454"/>
    <lineage>
        <taxon>Bacteria</taxon>
        <taxon>Bacillati</taxon>
        <taxon>Actinomycetota</taxon>
        <taxon>Actinomycetes</taxon>
        <taxon>Micromonosporales</taxon>
        <taxon>Micromonosporaceae</taxon>
        <taxon>Dactylosporangium</taxon>
    </lineage>
</organism>
<proteinExistence type="predicted"/>
<dbReference type="Gene3D" id="1.25.40.10">
    <property type="entry name" value="Tetratricopeptide repeat domain"/>
    <property type="match status" value="1"/>
</dbReference>
<dbReference type="InterPro" id="IPR011990">
    <property type="entry name" value="TPR-like_helical_dom_sf"/>
</dbReference>
<comment type="caution">
    <text evidence="1">The sequence shown here is derived from an EMBL/GenBank/DDBJ whole genome shotgun (WGS) entry which is preliminary data.</text>
</comment>
<dbReference type="Proteomes" id="UP000660611">
    <property type="component" value="Unassembled WGS sequence"/>
</dbReference>
<evidence type="ECO:0000313" key="1">
    <source>
        <dbReference type="EMBL" id="GIG49523.1"/>
    </source>
</evidence>
<name>A0A919PVV4_9ACTN</name>
<keyword evidence="2" id="KW-1185">Reference proteome</keyword>
<gene>
    <name evidence="1" type="ORF">Dsi01nite_075640</name>
</gene>
<dbReference type="SUPFAM" id="SSF48452">
    <property type="entry name" value="TPR-like"/>
    <property type="match status" value="1"/>
</dbReference>
<dbReference type="RefSeq" id="WP_203851198.1">
    <property type="nucleotide sequence ID" value="NZ_BAAAVW010000024.1"/>
</dbReference>
<accession>A0A919PVV4</accession>
<evidence type="ECO:0000313" key="2">
    <source>
        <dbReference type="Proteomes" id="UP000660611"/>
    </source>
</evidence>